<dbReference type="InterPro" id="IPR018114">
    <property type="entry name" value="TRYPSIN_HIS"/>
</dbReference>
<dbReference type="InterPro" id="IPR001254">
    <property type="entry name" value="Trypsin_dom"/>
</dbReference>
<keyword evidence="6" id="KW-1015">Disulfide bond</keyword>
<dbReference type="PROSITE" id="PS00134">
    <property type="entry name" value="TRYPSIN_HIS"/>
    <property type="match status" value="1"/>
</dbReference>
<keyword evidence="3" id="KW-0964">Secreted</keyword>
<comment type="similarity">
    <text evidence="2">Belongs to the peptidase S1 family.</text>
</comment>
<dbReference type="PANTHER" id="PTHR24276:SF98">
    <property type="entry name" value="FI18310P1-RELATED"/>
    <property type="match status" value="1"/>
</dbReference>
<dbReference type="SMART" id="SM00020">
    <property type="entry name" value="Tryp_SPc"/>
    <property type="match status" value="1"/>
</dbReference>
<evidence type="ECO:0000256" key="6">
    <source>
        <dbReference type="ARBA" id="ARBA00023157"/>
    </source>
</evidence>
<gene>
    <name evidence="9" type="ORF">P3T76_008328</name>
</gene>
<dbReference type="AlphaFoldDB" id="A0AAD9GK72"/>
<evidence type="ECO:0000256" key="3">
    <source>
        <dbReference type="ARBA" id="ARBA00022525"/>
    </source>
</evidence>
<accession>A0AAD9GK72</accession>
<feature type="domain" description="Peptidase S1" evidence="8">
    <location>
        <begin position="70"/>
        <end position="306"/>
    </location>
</feature>
<protein>
    <submittedName>
        <fullName evidence="9">Ovochymase-2</fullName>
    </submittedName>
</protein>
<dbReference type="PRINTS" id="PR00722">
    <property type="entry name" value="CHYMOTRYPSIN"/>
</dbReference>
<dbReference type="InterPro" id="IPR001314">
    <property type="entry name" value="Peptidase_S1A"/>
</dbReference>
<evidence type="ECO:0000256" key="2">
    <source>
        <dbReference type="ARBA" id="ARBA00007664"/>
    </source>
</evidence>
<evidence type="ECO:0000313" key="10">
    <source>
        <dbReference type="Proteomes" id="UP001259832"/>
    </source>
</evidence>
<dbReference type="GO" id="GO:0005576">
    <property type="term" value="C:extracellular region"/>
    <property type="evidence" value="ECO:0007669"/>
    <property type="project" value="UniProtKB-SubCell"/>
</dbReference>
<keyword evidence="10" id="KW-1185">Reference proteome</keyword>
<dbReference type="InterPro" id="IPR050430">
    <property type="entry name" value="Peptidase_S1"/>
</dbReference>
<organism evidence="9 10">
    <name type="scientific">Phytophthora citrophthora</name>
    <dbReference type="NCBI Taxonomy" id="4793"/>
    <lineage>
        <taxon>Eukaryota</taxon>
        <taxon>Sar</taxon>
        <taxon>Stramenopiles</taxon>
        <taxon>Oomycota</taxon>
        <taxon>Peronosporomycetes</taxon>
        <taxon>Peronosporales</taxon>
        <taxon>Peronosporaceae</taxon>
        <taxon>Phytophthora</taxon>
    </lineage>
</organism>
<dbReference type="CDD" id="cd00190">
    <property type="entry name" value="Tryp_SPc"/>
    <property type="match status" value="1"/>
</dbReference>
<name>A0AAD9GK72_9STRA</name>
<dbReference type="SUPFAM" id="SSF50494">
    <property type="entry name" value="Trypsin-like serine proteases"/>
    <property type="match status" value="1"/>
</dbReference>
<comment type="subcellular location">
    <subcellularLocation>
        <location evidence="1">Secreted</location>
    </subcellularLocation>
</comment>
<dbReference type="InterPro" id="IPR009003">
    <property type="entry name" value="Peptidase_S1_PA"/>
</dbReference>
<evidence type="ECO:0000256" key="1">
    <source>
        <dbReference type="ARBA" id="ARBA00004613"/>
    </source>
</evidence>
<dbReference type="GO" id="GO:0004252">
    <property type="term" value="F:serine-type endopeptidase activity"/>
    <property type="evidence" value="ECO:0007669"/>
    <property type="project" value="InterPro"/>
</dbReference>
<dbReference type="PANTHER" id="PTHR24276">
    <property type="entry name" value="POLYSERASE-RELATED"/>
    <property type="match status" value="1"/>
</dbReference>
<evidence type="ECO:0000313" key="9">
    <source>
        <dbReference type="EMBL" id="KAK1940005.1"/>
    </source>
</evidence>
<evidence type="ECO:0000256" key="5">
    <source>
        <dbReference type="ARBA" id="ARBA00023026"/>
    </source>
</evidence>
<comment type="caution">
    <text evidence="9">The sequence shown here is derived from an EMBL/GenBank/DDBJ whole genome shotgun (WGS) entry which is preliminary data.</text>
</comment>
<dbReference type="Proteomes" id="UP001259832">
    <property type="component" value="Unassembled WGS sequence"/>
</dbReference>
<sequence length="311" mass="33711">MKTCFQQGLSLLGGRCNFQRLPDTTSLLDFVDQRASTIGGHEVHLSYRCCVRCRGVAADASTDAVERRLILGGSTVPKGRKTYYAGMRKTADGKNFCGGTLIGPKHVLTASHCITYDIRWVSIGSHYNNGTDDGEQIQVVSVMNHPNFTETLKFSNDFAILELEFPSTITPAKLAKADDSDFKDGATVTTVGTGRLSEGSTALAGHKLQRVDSTLITNEKCAADGKISVDDSMICVAGQISKGYCDGDSGGPAFIEYSDDDADDVVVGVVSWRNWRDGEVCGRGKSLPMVYSRISYARSWIDPIRKSSCFD</sequence>
<dbReference type="PROSITE" id="PS50240">
    <property type="entry name" value="TRYPSIN_DOM"/>
    <property type="match status" value="1"/>
</dbReference>
<reference evidence="9" key="1">
    <citation type="submission" date="2023-08" db="EMBL/GenBank/DDBJ databases">
        <title>Reference Genome Resource for the Citrus Pathogen Phytophthora citrophthora.</title>
        <authorList>
            <person name="Moller H."/>
            <person name="Coetzee B."/>
            <person name="Rose L.J."/>
            <person name="Van Niekerk J.M."/>
        </authorList>
    </citation>
    <scope>NUCLEOTIDE SEQUENCE</scope>
    <source>
        <strain evidence="9">STE-U-9442</strain>
    </source>
</reference>
<dbReference type="EMBL" id="JASMQC010000015">
    <property type="protein sequence ID" value="KAK1940005.1"/>
    <property type="molecule type" value="Genomic_DNA"/>
</dbReference>
<evidence type="ECO:0000259" key="8">
    <source>
        <dbReference type="PROSITE" id="PS50240"/>
    </source>
</evidence>
<proteinExistence type="inferred from homology"/>
<keyword evidence="5" id="KW-0843">Virulence</keyword>
<dbReference type="InterPro" id="IPR043504">
    <property type="entry name" value="Peptidase_S1_PA_chymotrypsin"/>
</dbReference>
<keyword evidence="7" id="KW-0325">Glycoprotein</keyword>
<dbReference type="Pfam" id="PF00089">
    <property type="entry name" value="Trypsin"/>
    <property type="match status" value="1"/>
</dbReference>
<dbReference type="GO" id="GO:0006508">
    <property type="term" value="P:proteolysis"/>
    <property type="evidence" value="ECO:0007669"/>
    <property type="project" value="InterPro"/>
</dbReference>
<evidence type="ECO:0000256" key="7">
    <source>
        <dbReference type="ARBA" id="ARBA00023180"/>
    </source>
</evidence>
<evidence type="ECO:0000256" key="4">
    <source>
        <dbReference type="ARBA" id="ARBA00022729"/>
    </source>
</evidence>
<dbReference type="Gene3D" id="2.40.10.10">
    <property type="entry name" value="Trypsin-like serine proteases"/>
    <property type="match status" value="1"/>
</dbReference>
<keyword evidence="4" id="KW-0732">Signal</keyword>